<dbReference type="EMBL" id="JAUTDP010000016">
    <property type="protein sequence ID" value="KAK3388389.1"/>
    <property type="molecule type" value="Genomic_DNA"/>
</dbReference>
<reference evidence="1" key="1">
    <citation type="journal article" date="2023" name="Mol. Phylogenet. Evol.">
        <title>Genome-scale phylogeny and comparative genomics of the fungal order Sordariales.</title>
        <authorList>
            <person name="Hensen N."/>
            <person name="Bonometti L."/>
            <person name="Westerberg I."/>
            <person name="Brannstrom I.O."/>
            <person name="Guillou S."/>
            <person name="Cros-Aarteil S."/>
            <person name="Calhoun S."/>
            <person name="Haridas S."/>
            <person name="Kuo A."/>
            <person name="Mondo S."/>
            <person name="Pangilinan J."/>
            <person name="Riley R."/>
            <person name="LaButti K."/>
            <person name="Andreopoulos B."/>
            <person name="Lipzen A."/>
            <person name="Chen C."/>
            <person name="Yan M."/>
            <person name="Daum C."/>
            <person name="Ng V."/>
            <person name="Clum A."/>
            <person name="Steindorff A."/>
            <person name="Ohm R.A."/>
            <person name="Martin F."/>
            <person name="Silar P."/>
            <person name="Natvig D.O."/>
            <person name="Lalanne C."/>
            <person name="Gautier V."/>
            <person name="Ament-Velasquez S.L."/>
            <person name="Kruys A."/>
            <person name="Hutchinson M.I."/>
            <person name="Powell A.J."/>
            <person name="Barry K."/>
            <person name="Miller A.N."/>
            <person name="Grigoriev I.V."/>
            <person name="Debuchy R."/>
            <person name="Gladieux P."/>
            <person name="Hiltunen Thoren M."/>
            <person name="Johannesson H."/>
        </authorList>
    </citation>
    <scope>NUCLEOTIDE SEQUENCE</scope>
    <source>
        <strain evidence="1">FGSC 1904</strain>
    </source>
</reference>
<keyword evidence="2" id="KW-1185">Reference proteome</keyword>
<gene>
    <name evidence="1" type="ORF">B0T20DRAFT_320034</name>
</gene>
<sequence>LTYEGHPLKLLPIPQLAGDFSNFRQWTHAVRFHLTYFKLTDFVNAFPTNKLAPSNETEREILELRSLHAYSIIASKMESKGVSDAFVRVLNRELFLNKDDEFHYSPAKLWNDIH</sequence>
<accession>A0AAE0U2Q2</accession>
<protein>
    <submittedName>
        <fullName evidence="1">Uncharacterized protein</fullName>
    </submittedName>
</protein>
<proteinExistence type="predicted"/>
<feature type="non-terminal residue" evidence="1">
    <location>
        <position position="114"/>
    </location>
</feature>
<organism evidence="1 2">
    <name type="scientific">Sordaria brevicollis</name>
    <dbReference type="NCBI Taxonomy" id="83679"/>
    <lineage>
        <taxon>Eukaryota</taxon>
        <taxon>Fungi</taxon>
        <taxon>Dikarya</taxon>
        <taxon>Ascomycota</taxon>
        <taxon>Pezizomycotina</taxon>
        <taxon>Sordariomycetes</taxon>
        <taxon>Sordariomycetidae</taxon>
        <taxon>Sordariales</taxon>
        <taxon>Sordariaceae</taxon>
        <taxon>Sordaria</taxon>
    </lineage>
</organism>
<evidence type="ECO:0000313" key="2">
    <source>
        <dbReference type="Proteomes" id="UP001281003"/>
    </source>
</evidence>
<evidence type="ECO:0000313" key="1">
    <source>
        <dbReference type="EMBL" id="KAK3388389.1"/>
    </source>
</evidence>
<name>A0AAE0U2Q2_SORBR</name>
<dbReference type="AlphaFoldDB" id="A0AAE0U2Q2"/>
<reference evidence="1" key="2">
    <citation type="submission" date="2023-07" db="EMBL/GenBank/DDBJ databases">
        <authorList>
            <consortium name="Lawrence Berkeley National Laboratory"/>
            <person name="Haridas S."/>
            <person name="Hensen N."/>
            <person name="Bonometti L."/>
            <person name="Westerberg I."/>
            <person name="Brannstrom I.O."/>
            <person name="Guillou S."/>
            <person name="Cros-Aarteil S."/>
            <person name="Calhoun S."/>
            <person name="Kuo A."/>
            <person name="Mondo S."/>
            <person name="Pangilinan J."/>
            <person name="Riley R."/>
            <person name="LaButti K."/>
            <person name="Andreopoulos B."/>
            <person name="Lipzen A."/>
            <person name="Chen C."/>
            <person name="Yanf M."/>
            <person name="Daum C."/>
            <person name="Ng V."/>
            <person name="Clum A."/>
            <person name="Steindorff A."/>
            <person name="Ohm R."/>
            <person name="Martin F."/>
            <person name="Silar P."/>
            <person name="Natvig D."/>
            <person name="Lalanne C."/>
            <person name="Gautier V."/>
            <person name="Ament-velasquez S.L."/>
            <person name="Kruys A."/>
            <person name="Hutchinson M.I."/>
            <person name="Powell A.J."/>
            <person name="Barry K."/>
            <person name="Miller A.N."/>
            <person name="Grigoriev I.V."/>
            <person name="Debuchy R."/>
            <person name="Gladieux P."/>
            <person name="Thoren M.H."/>
            <person name="Johannesson H."/>
        </authorList>
    </citation>
    <scope>NUCLEOTIDE SEQUENCE</scope>
    <source>
        <strain evidence="1">FGSC 1904</strain>
    </source>
</reference>
<comment type="caution">
    <text evidence="1">The sequence shown here is derived from an EMBL/GenBank/DDBJ whole genome shotgun (WGS) entry which is preliminary data.</text>
</comment>
<feature type="non-terminal residue" evidence="1">
    <location>
        <position position="1"/>
    </location>
</feature>
<dbReference type="Proteomes" id="UP001281003">
    <property type="component" value="Unassembled WGS sequence"/>
</dbReference>